<name>A0A0F9SEY9_9ZZZZ</name>
<reference evidence="1" key="1">
    <citation type="journal article" date="2015" name="Nature">
        <title>Complex archaea that bridge the gap between prokaryotes and eukaryotes.</title>
        <authorList>
            <person name="Spang A."/>
            <person name="Saw J.H."/>
            <person name="Jorgensen S.L."/>
            <person name="Zaremba-Niedzwiedzka K."/>
            <person name="Martijn J."/>
            <person name="Lind A.E."/>
            <person name="van Eijk R."/>
            <person name="Schleper C."/>
            <person name="Guy L."/>
            <person name="Ettema T.J."/>
        </authorList>
    </citation>
    <scope>NUCLEOTIDE SEQUENCE</scope>
</reference>
<sequence length="75" mass="8514">MKKLYHKYKIKIEKANGEPIDPTAQYFVLRVDTDPAARAAMLTYAAEVERDGEVEFAEQIRDWIANLASAEEGIL</sequence>
<gene>
    <name evidence="1" type="ORF">LCGC14_0782520</name>
</gene>
<organism evidence="1">
    <name type="scientific">marine sediment metagenome</name>
    <dbReference type="NCBI Taxonomy" id="412755"/>
    <lineage>
        <taxon>unclassified sequences</taxon>
        <taxon>metagenomes</taxon>
        <taxon>ecological metagenomes</taxon>
    </lineage>
</organism>
<evidence type="ECO:0000313" key="1">
    <source>
        <dbReference type="EMBL" id="KKN35561.1"/>
    </source>
</evidence>
<dbReference type="AlphaFoldDB" id="A0A0F9SEY9"/>
<protein>
    <submittedName>
        <fullName evidence="1">Uncharacterized protein</fullName>
    </submittedName>
</protein>
<proteinExistence type="predicted"/>
<dbReference type="EMBL" id="LAZR01002030">
    <property type="protein sequence ID" value="KKN35561.1"/>
    <property type="molecule type" value="Genomic_DNA"/>
</dbReference>
<accession>A0A0F9SEY9</accession>
<comment type="caution">
    <text evidence="1">The sequence shown here is derived from an EMBL/GenBank/DDBJ whole genome shotgun (WGS) entry which is preliminary data.</text>
</comment>